<dbReference type="InterPro" id="IPR011856">
    <property type="entry name" value="tRNA_endonuc-like_dom_sf"/>
</dbReference>
<dbReference type="PANTHER" id="PTHR30015:SF7">
    <property type="entry name" value="TYPE IV METHYL-DIRECTED RESTRICTION ENZYME ECOKMRR"/>
    <property type="match status" value="1"/>
</dbReference>
<dbReference type="RefSeq" id="WP_138158157.1">
    <property type="nucleotide sequence ID" value="NZ_LK021340.1"/>
</dbReference>
<dbReference type="AlphaFoldDB" id="A0AAV2WQM3"/>
<dbReference type="Gene3D" id="3.40.1350.10">
    <property type="match status" value="1"/>
</dbReference>
<keyword evidence="2" id="KW-0255">Endonuclease</keyword>
<dbReference type="SUPFAM" id="SSF52980">
    <property type="entry name" value="Restriction endonuclease-like"/>
    <property type="match status" value="1"/>
</dbReference>
<dbReference type="GO" id="GO:0015666">
    <property type="term" value="F:restriction endodeoxyribonuclease activity"/>
    <property type="evidence" value="ECO:0007669"/>
    <property type="project" value="TreeGrafter"/>
</dbReference>
<dbReference type="PANTHER" id="PTHR30015">
    <property type="entry name" value="MRR RESTRICTION SYSTEM PROTEIN"/>
    <property type="match status" value="1"/>
</dbReference>
<accession>A0AAV2WQM3</accession>
<evidence type="ECO:0000259" key="1">
    <source>
        <dbReference type="Pfam" id="PF04471"/>
    </source>
</evidence>
<feature type="domain" description="Restriction endonuclease type IV Mrr" evidence="1">
    <location>
        <begin position="239"/>
        <end position="353"/>
    </location>
</feature>
<dbReference type="InterPro" id="IPR007560">
    <property type="entry name" value="Restrct_endonuc_IV_Mrr"/>
</dbReference>
<dbReference type="GO" id="GO:0003677">
    <property type="term" value="F:DNA binding"/>
    <property type="evidence" value="ECO:0007669"/>
    <property type="project" value="InterPro"/>
</dbReference>
<name>A0AAV2WQM3_MYCNE</name>
<sequence length="367" mass="40051">MSGIHAPWRAFRQGLAELVGIRAGLALTDDQIDQYLGRGVGDAAPAGFARVTPSQYKLALYSALLDCGSRWCDFGQAPRVTAWTQLAQDTDLYVAAHNLIHKEVHAQGTASKYETHQECVLVDDGVENWPMSVRGPATVARTDLFVLNARLDDLDFARVGGAALSTGGGSLVRATKLLLAALRAEQHTDPWLRCENRQAASIAALSDLFDRADCATRSGQFFDQRFIDFLFANIDELPRIHWRQFERLVAEYLHRQGYAVELGPGSNDDGVDLRIWPSEAEVDGPPLLIVQCKRQRAKIEKAVVKALWADVQAEGATRGMVATTNSISPGAESTIAARGYSIDSADQAAITHWLQVMRTPGQGPSLV</sequence>
<proteinExistence type="predicted"/>
<reference evidence="2" key="1">
    <citation type="submission" date="2014-05" db="EMBL/GenBank/DDBJ databases">
        <authorList>
            <person name="Urmite Genomes"/>
        </authorList>
    </citation>
    <scope>NUCLEOTIDE SEQUENCE</scope>
    <source>
        <strain evidence="2">DSM 44074</strain>
    </source>
</reference>
<dbReference type="Proteomes" id="UP000028864">
    <property type="component" value="Unassembled WGS sequence"/>
</dbReference>
<gene>
    <name evidence="2" type="ORF">BN1047_04284</name>
</gene>
<keyword evidence="2" id="KW-0540">Nuclease</keyword>
<organism evidence="2 3">
    <name type="scientific">Mycolicibacterium neoaurum</name>
    <name type="common">Mycobacterium neoaurum</name>
    <dbReference type="NCBI Taxonomy" id="1795"/>
    <lineage>
        <taxon>Bacteria</taxon>
        <taxon>Bacillati</taxon>
        <taxon>Actinomycetota</taxon>
        <taxon>Actinomycetes</taxon>
        <taxon>Mycobacteriales</taxon>
        <taxon>Mycobacteriaceae</taxon>
        <taxon>Mycolicibacterium</taxon>
    </lineage>
</organism>
<evidence type="ECO:0000313" key="3">
    <source>
        <dbReference type="Proteomes" id="UP000028864"/>
    </source>
</evidence>
<evidence type="ECO:0000313" key="2">
    <source>
        <dbReference type="EMBL" id="CDQ46377.1"/>
    </source>
</evidence>
<dbReference type="InterPro" id="IPR052906">
    <property type="entry name" value="Type_IV_Methyl-Rstrct_Enzyme"/>
</dbReference>
<dbReference type="Pfam" id="PF04471">
    <property type="entry name" value="Mrr_cat"/>
    <property type="match status" value="1"/>
</dbReference>
<keyword evidence="2" id="KW-0378">Hydrolase</keyword>
<protein>
    <submittedName>
        <fullName evidence="2">Restriction endonuclease</fullName>
    </submittedName>
</protein>
<reference evidence="2" key="2">
    <citation type="submission" date="2015-09" db="EMBL/GenBank/DDBJ databases">
        <title>Draft genome sequence of Mycobacterium neoaurum DSM 44074.</title>
        <authorList>
            <person name="Croce O."/>
            <person name="Robert C."/>
            <person name="Raoult D."/>
            <person name="Drancourt M."/>
        </authorList>
    </citation>
    <scope>NUCLEOTIDE SEQUENCE</scope>
    <source>
        <strain evidence="2">DSM 44074</strain>
    </source>
</reference>
<dbReference type="EMBL" id="LK021340">
    <property type="protein sequence ID" value="CDQ46377.1"/>
    <property type="molecule type" value="Genomic_DNA"/>
</dbReference>
<dbReference type="InterPro" id="IPR011335">
    <property type="entry name" value="Restrct_endonuc-II-like"/>
</dbReference>
<dbReference type="GO" id="GO:0009307">
    <property type="term" value="P:DNA restriction-modification system"/>
    <property type="evidence" value="ECO:0007669"/>
    <property type="project" value="InterPro"/>
</dbReference>